<comment type="caution">
    <text evidence="1">The sequence shown here is derived from an EMBL/GenBank/DDBJ whole genome shotgun (WGS) entry which is preliminary data.</text>
</comment>
<dbReference type="EMBL" id="JAACJN010000076">
    <property type="protein sequence ID" value="KAF5378409.1"/>
    <property type="molecule type" value="Genomic_DNA"/>
</dbReference>
<accession>A0A8H5H7Z8</accession>
<organism evidence="1 2">
    <name type="scientific">Collybiopsis confluens</name>
    <dbReference type="NCBI Taxonomy" id="2823264"/>
    <lineage>
        <taxon>Eukaryota</taxon>
        <taxon>Fungi</taxon>
        <taxon>Dikarya</taxon>
        <taxon>Basidiomycota</taxon>
        <taxon>Agaricomycotina</taxon>
        <taxon>Agaricomycetes</taxon>
        <taxon>Agaricomycetidae</taxon>
        <taxon>Agaricales</taxon>
        <taxon>Marasmiineae</taxon>
        <taxon>Omphalotaceae</taxon>
        <taxon>Collybiopsis</taxon>
    </lineage>
</organism>
<dbReference type="AlphaFoldDB" id="A0A8H5H7Z8"/>
<gene>
    <name evidence="1" type="ORF">D9757_011164</name>
</gene>
<dbReference type="Proteomes" id="UP000518752">
    <property type="component" value="Unassembled WGS sequence"/>
</dbReference>
<protein>
    <submittedName>
        <fullName evidence="1">Uncharacterized protein</fullName>
    </submittedName>
</protein>
<keyword evidence="2" id="KW-1185">Reference proteome</keyword>
<proteinExistence type="predicted"/>
<evidence type="ECO:0000313" key="2">
    <source>
        <dbReference type="Proteomes" id="UP000518752"/>
    </source>
</evidence>
<sequence length="198" mass="22226">MPIAEAFPFTRHPPHFRAAKYRCFLLVFKNAGEVKVCVQEEKESQMVEAHEMPVGAFHFGRKVRLMYRSINSPTVALRLVNINTPAVRLAKRAFPLSGPRAPSRRFIASRINFREAAPPVIHSNLVTFLSGSFNPSVALVTVHHPVECPLNTIHSLVRHPSLPLLVYRCGGFMGDRMGVCSTVGIYGRQNIMLLVRRL</sequence>
<reference evidence="1 2" key="1">
    <citation type="journal article" date="2020" name="ISME J.">
        <title>Uncovering the hidden diversity of litter-decomposition mechanisms in mushroom-forming fungi.</title>
        <authorList>
            <person name="Floudas D."/>
            <person name="Bentzer J."/>
            <person name="Ahren D."/>
            <person name="Johansson T."/>
            <person name="Persson P."/>
            <person name="Tunlid A."/>
        </authorList>
    </citation>
    <scope>NUCLEOTIDE SEQUENCE [LARGE SCALE GENOMIC DNA]</scope>
    <source>
        <strain evidence="1 2">CBS 406.79</strain>
    </source>
</reference>
<evidence type="ECO:0000313" key="1">
    <source>
        <dbReference type="EMBL" id="KAF5378409.1"/>
    </source>
</evidence>
<name>A0A8H5H7Z8_9AGAR</name>